<protein>
    <submittedName>
        <fullName evidence="1">Tautomerase family protein</fullName>
    </submittedName>
</protein>
<dbReference type="EMBL" id="CP065937">
    <property type="protein sequence ID" value="QQA61039.1"/>
    <property type="molecule type" value="Genomic_DNA"/>
</dbReference>
<dbReference type="Proteomes" id="UP001218423">
    <property type="component" value="Chromosome"/>
</dbReference>
<dbReference type="OrthoDB" id="9804765at2"/>
<evidence type="ECO:0000313" key="2">
    <source>
        <dbReference type="EMBL" id="WFF98574.1"/>
    </source>
</evidence>
<dbReference type="RefSeq" id="WP_010675683.1">
    <property type="nucleotide sequence ID" value="NZ_AP022254.1"/>
</dbReference>
<name>A0A2X4RMP2_AERCA</name>
<gene>
    <name evidence="1" type="ORF">JC965_00360</name>
    <name evidence="2" type="ORF">P5S46_02940</name>
</gene>
<dbReference type="PANTHER" id="PTHR38460:SF1">
    <property type="entry name" value="TAUTOMERASE YOLI-RELATED"/>
    <property type="match status" value="1"/>
</dbReference>
<dbReference type="SUPFAM" id="SSF55331">
    <property type="entry name" value="Tautomerase/MIF"/>
    <property type="match status" value="1"/>
</dbReference>
<evidence type="ECO:0000313" key="1">
    <source>
        <dbReference type="EMBL" id="QQA61039.1"/>
    </source>
</evidence>
<accession>A0A2X4RMP2</accession>
<dbReference type="InterPro" id="IPR037479">
    <property type="entry name" value="Tauto_MSAD"/>
</dbReference>
<dbReference type="EMBL" id="CP120942">
    <property type="protein sequence ID" value="WFF98574.1"/>
    <property type="molecule type" value="Genomic_DNA"/>
</dbReference>
<reference evidence="2" key="2">
    <citation type="submission" date="2023-03" db="EMBL/GenBank/DDBJ databases">
        <title>Aeromonas caviae strain AC1520.</title>
        <authorList>
            <person name="Xie T."/>
            <person name="Zhang Q."/>
            <person name="Deng J."/>
            <person name="Li X."/>
        </authorList>
    </citation>
    <scope>NUCLEOTIDE SEQUENCE</scope>
    <source>
        <strain evidence="2">AC1520</strain>
    </source>
</reference>
<proteinExistence type="predicted"/>
<dbReference type="AlphaFoldDB" id="A0A2X4RMP2"/>
<dbReference type="GeneID" id="48820962"/>
<dbReference type="PANTHER" id="PTHR38460">
    <property type="entry name" value="TAUTOMERASE YOLI-RELATED"/>
    <property type="match status" value="1"/>
</dbReference>
<dbReference type="Pfam" id="PF14552">
    <property type="entry name" value="Tautomerase_2"/>
    <property type="match status" value="1"/>
</dbReference>
<dbReference type="Gene3D" id="3.30.429.10">
    <property type="entry name" value="Macrophage Migration Inhibitory Factor"/>
    <property type="match status" value="1"/>
</dbReference>
<sequence>MPLTRITLCEGMSDAHLQQLSALYHQTLVEVFEVPPKDKFQILEILPASALIYDPHYQTGRRDQGFILFQILAGKVRSTATRERLYARLAERLEAELGIHPDNLMVVIQQTDAEAWSFGQGRMFRQEVAS</sequence>
<reference evidence="1" key="1">
    <citation type="submission" date="2020-12" db="EMBL/GenBank/DDBJ databases">
        <title>GES Beta-lactamases isolated from hospital effluents in Brazil.</title>
        <authorList>
            <person name="Conte D."/>
            <person name="Mesa D."/>
            <person name="Palmeiro J.K."/>
            <person name="Dalla-Costa L.M."/>
        </authorList>
    </citation>
    <scope>NUCLEOTIDE SEQUENCE [LARGE SCALE GENOMIC DNA]</scope>
    <source>
        <strain evidence="1">Aero21</strain>
    </source>
</reference>
<organism evidence="1">
    <name type="scientific">Aeromonas caviae</name>
    <name type="common">Aeromonas punctata</name>
    <dbReference type="NCBI Taxonomy" id="648"/>
    <lineage>
        <taxon>Bacteria</taxon>
        <taxon>Pseudomonadati</taxon>
        <taxon>Pseudomonadota</taxon>
        <taxon>Gammaproteobacteria</taxon>
        <taxon>Aeromonadales</taxon>
        <taxon>Aeromonadaceae</taxon>
        <taxon>Aeromonas</taxon>
    </lineage>
</organism>
<dbReference type="InterPro" id="IPR014347">
    <property type="entry name" value="Tautomerase/MIF_sf"/>
</dbReference>